<sequence>LRGFLISNIFDKDCYISKFFNDNYNEFKASTYIIETGGKSIVYFTFGKSYDNRGYDIKASHMNRECGIKILQFTKEITSIENPDQVDLAVREDTNLAELIDELGGTTYDTYGWQIKVPNLKLYLETIKPILENRIHNSNFQGLTQDLRISNYKTTFILSFNNGQISSIKIEKGYLKEESCDLKIPGSFLFKLILGDRSFEEINYIIKDAKIKHESREIINVLFPKENSYPDTYY</sequence>
<reference evidence="1" key="1">
    <citation type="journal article" date="2014" name="Front. Microbiol.">
        <title>High frequency of phylogenetically diverse reductive dehalogenase-homologous genes in deep subseafloor sedimentary metagenomes.</title>
        <authorList>
            <person name="Kawai M."/>
            <person name="Futagami T."/>
            <person name="Toyoda A."/>
            <person name="Takaki Y."/>
            <person name="Nishi S."/>
            <person name="Hori S."/>
            <person name="Arai W."/>
            <person name="Tsubouchi T."/>
            <person name="Morono Y."/>
            <person name="Uchiyama I."/>
            <person name="Ito T."/>
            <person name="Fujiyama A."/>
            <person name="Inagaki F."/>
            <person name="Takami H."/>
        </authorList>
    </citation>
    <scope>NUCLEOTIDE SEQUENCE</scope>
    <source>
        <strain evidence="1">Expedition CK06-06</strain>
    </source>
</reference>
<gene>
    <name evidence="1" type="ORF">S03H2_29490</name>
</gene>
<comment type="caution">
    <text evidence="1">The sequence shown here is derived from an EMBL/GenBank/DDBJ whole genome shotgun (WGS) entry which is preliminary data.</text>
</comment>
<organism evidence="1">
    <name type="scientific">marine sediment metagenome</name>
    <dbReference type="NCBI Taxonomy" id="412755"/>
    <lineage>
        <taxon>unclassified sequences</taxon>
        <taxon>metagenomes</taxon>
        <taxon>ecological metagenomes</taxon>
    </lineage>
</organism>
<dbReference type="AlphaFoldDB" id="X1GWD8"/>
<name>X1GWD8_9ZZZZ</name>
<protein>
    <recommendedName>
        <fullName evidence="2">Enhanced intracellular survival protein domain-containing protein</fullName>
    </recommendedName>
</protein>
<feature type="non-terminal residue" evidence="1">
    <location>
        <position position="1"/>
    </location>
</feature>
<proteinExistence type="predicted"/>
<dbReference type="EMBL" id="BARU01017806">
    <property type="protein sequence ID" value="GAH49165.1"/>
    <property type="molecule type" value="Genomic_DNA"/>
</dbReference>
<evidence type="ECO:0008006" key="2">
    <source>
        <dbReference type="Google" id="ProtNLM"/>
    </source>
</evidence>
<evidence type="ECO:0000313" key="1">
    <source>
        <dbReference type="EMBL" id="GAH49165.1"/>
    </source>
</evidence>
<accession>X1GWD8</accession>